<evidence type="ECO:0000259" key="5">
    <source>
        <dbReference type="Pfam" id="PF24394"/>
    </source>
</evidence>
<feature type="transmembrane region" description="Helical" evidence="1">
    <location>
        <begin position="594"/>
        <end position="614"/>
    </location>
</feature>
<evidence type="ECO:0000259" key="3">
    <source>
        <dbReference type="Pfam" id="PF00149"/>
    </source>
</evidence>
<evidence type="ECO:0000259" key="4">
    <source>
        <dbReference type="Pfam" id="PF24384"/>
    </source>
</evidence>
<reference evidence="6 7" key="1">
    <citation type="journal article" date="2010" name="Science">
        <title>Genomic comparison of the ants Camponotus floridanus and Harpegnathos saltator.</title>
        <authorList>
            <person name="Bonasio R."/>
            <person name="Zhang G."/>
            <person name="Ye C."/>
            <person name="Mutti N.S."/>
            <person name="Fang X."/>
            <person name="Qin N."/>
            <person name="Donahue G."/>
            <person name="Yang P."/>
            <person name="Li Q."/>
            <person name="Li C."/>
            <person name="Zhang P."/>
            <person name="Huang Z."/>
            <person name="Berger S.L."/>
            <person name="Reinberg D."/>
            <person name="Wang J."/>
            <person name="Liebig J."/>
        </authorList>
    </citation>
    <scope>NUCLEOTIDE SEQUENCE [LARGE SCALE GENOMIC DNA]</scope>
    <source>
        <strain evidence="7">C129</strain>
    </source>
</reference>
<dbReference type="InterPro" id="IPR056230">
    <property type="entry name" value="TMEM62_C"/>
</dbReference>
<dbReference type="InParanoid" id="E2AIM1"/>
<keyword evidence="1 6" id="KW-0812">Transmembrane</keyword>
<evidence type="ECO:0000256" key="2">
    <source>
        <dbReference type="SAM" id="SignalP"/>
    </source>
</evidence>
<accession>E2AIM1</accession>
<feature type="domain" description="TMEM62 Ig-like" evidence="4">
    <location>
        <begin position="325"/>
        <end position="427"/>
    </location>
</feature>
<dbReference type="STRING" id="104421.E2AIM1"/>
<protein>
    <submittedName>
        <fullName evidence="6">Transmembrane protein 62</fullName>
    </submittedName>
</protein>
<dbReference type="Proteomes" id="UP000000311">
    <property type="component" value="Unassembled WGS sequence"/>
</dbReference>
<dbReference type="InterPro" id="IPR041871">
    <property type="entry name" value="MPP_TMEM62"/>
</dbReference>
<evidence type="ECO:0000313" key="7">
    <source>
        <dbReference type="Proteomes" id="UP000000311"/>
    </source>
</evidence>
<feature type="chain" id="PRO_5003157322" evidence="2">
    <location>
        <begin position="26"/>
        <end position="670"/>
    </location>
</feature>
<dbReference type="Pfam" id="PF00149">
    <property type="entry name" value="Metallophos"/>
    <property type="match status" value="1"/>
</dbReference>
<feature type="domain" description="TMEM62 C-terminal" evidence="5">
    <location>
        <begin position="450"/>
        <end position="582"/>
    </location>
</feature>
<dbReference type="OrthoDB" id="27234at2759"/>
<dbReference type="Gene3D" id="3.60.21.10">
    <property type="match status" value="1"/>
</dbReference>
<keyword evidence="2" id="KW-0732">Signal</keyword>
<dbReference type="SUPFAM" id="SSF56300">
    <property type="entry name" value="Metallo-dependent phosphatases"/>
    <property type="match status" value="1"/>
</dbReference>
<dbReference type="PANTHER" id="PTHR14795">
    <property type="entry name" value="HELICASE RELATED"/>
    <property type="match status" value="1"/>
</dbReference>
<dbReference type="InterPro" id="IPR004843">
    <property type="entry name" value="Calcineurin-like_PHP"/>
</dbReference>
<dbReference type="Pfam" id="PF24394">
    <property type="entry name" value="TMEM62_C"/>
    <property type="match status" value="1"/>
</dbReference>
<dbReference type="AlphaFoldDB" id="E2AIM1"/>
<proteinExistence type="predicted"/>
<evidence type="ECO:0000256" key="1">
    <source>
        <dbReference type="SAM" id="Phobius"/>
    </source>
</evidence>
<dbReference type="Pfam" id="PF24384">
    <property type="entry name" value="Ig_TMM62"/>
    <property type="match status" value="1"/>
</dbReference>
<dbReference type="CDD" id="cd07401">
    <property type="entry name" value="MPP_TMEM62_N"/>
    <property type="match status" value="1"/>
</dbReference>
<dbReference type="InterPro" id="IPR029052">
    <property type="entry name" value="Metallo-depent_PP-like"/>
</dbReference>
<name>E2AIM1_CAMFO</name>
<evidence type="ECO:0000313" key="6">
    <source>
        <dbReference type="EMBL" id="EFN66710.1"/>
    </source>
</evidence>
<dbReference type="PANTHER" id="PTHR14795:SF0">
    <property type="entry name" value="TRANSMEMBRANE PROTEIN 62"/>
    <property type="match status" value="1"/>
</dbReference>
<organism evidence="7">
    <name type="scientific">Camponotus floridanus</name>
    <name type="common">Florida carpenter ant</name>
    <dbReference type="NCBI Taxonomy" id="104421"/>
    <lineage>
        <taxon>Eukaryota</taxon>
        <taxon>Metazoa</taxon>
        <taxon>Ecdysozoa</taxon>
        <taxon>Arthropoda</taxon>
        <taxon>Hexapoda</taxon>
        <taxon>Insecta</taxon>
        <taxon>Pterygota</taxon>
        <taxon>Neoptera</taxon>
        <taxon>Endopterygota</taxon>
        <taxon>Hymenoptera</taxon>
        <taxon>Apocrita</taxon>
        <taxon>Aculeata</taxon>
        <taxon>Formicoidea</taxon>
        <taxon>Formicidae</taxon>
        <taxon>Formicinae</taxon>
        <taxon>Camponotus</taxon>
    </lineage>
</organism>
<keyword evidence="1" id="KW-0472">Membrane</keyword>
<feature type="transmembrane region" description="Helical" evidence="1">
    <location>
        <begin position="552"/>
        <end position="573"/>
    </location>
</feature>
<feature type="signal peptide" evidence="2">
    <location>
        <begin position="1"/>
        <end position="25"/>
    </location>
</feature>
<feature type="transmembrane region" description="Helical" evidence="1">
    <location>
        <begin position="494"/>
        <end position="514"/>
    </location>
</feature>
<dbReference type="GO" id="GO:0016787">
    <property type="term" value="F:hydrolase activity"/>
    <property type="evidence" value="ECO:0007669"/>
    <property type="project" value="InterPro"/>
</dbReference>
<dbReference type="OMA" id="VEWQTYH"/>
<keyword evidence="7" id="KW-1185">Reference proteome</keyword>
<feature type="transmembrane region" description="Helical" evidence="1">
    <location>
        <begin position="620"/>
        <end position="643"/>
    </location>
</feature>
<keyword evidence="1" id="KW-1133">Transmembrane helix</keyword>
<dbReference type="InterPro" id="IPR056229">
    <property type="entry name" value="Ig_TMM62"/>
</dbReference>
<feature type="transmembrane region" description="Helical" evidence="1">
    <location>
        <begin position="447"/>
        <end position="473"/>
    </location>
</feature>
<gene>
    <name evidence="6" type="ORF">EAG_00700</name>
</gene>
<sequence>MNIAKSTIVLLVFVLMLSIFVANVADLISVDSRLPDETLGDNNGEIRWSRPKYYDIGNSYDHLIWFLQISDIHISIFKDPSRISELKEFCSMTVDSIKPAVVLASGDLTDAKNIDEMGSKQILEEWQYYKYVIDETKIKEKTLWLDVRGNHDNFNVINLDSKNNYYSNYSIQGKKHPRSYMYNVNAGSETYSFIAIDACLKPGPRRPFNFVGILDQQEIDKIQQLVNQSKESNADHAIVFGHYPTSCILSQSNTNIRNILGRYQKSMVYLCGHYHMLGGMVPNMYTLQKAGFLELELADWKDNRMYRLAAIDHGQFSFIDIKHNDWPVALITNPKNMLFMMPQKENSKSIITSTHIRILAFSTVSLKTVEIQLDHDVWQKCDHIKGPLYVLSWNSTKYKEGIHQITVRVIDKEGREKVRSHFFSLDGSWLSSRILPKLVLMFNVVHIFQFLFAVTLALSVVPLCLLRCLHIYYKNRNMHRPRLRIRFFHLWLRKLWILSTIDKAFYGMVLYSLYLSVGPWTVGEIIEDHIGVIFVWGIFIGNRYLPGGFTYAYGYFQLCCFHLPLMLIIAHRVDRRLQEAENPARQSISKFRLIWQYVPICLLILIQSVMAYFLYLEYGIIAILLCPLRTGSIIIAALLCYYVNTMPFSHLRSAASVWSPHGAINNNNAI</sequence>
<feature type="domain" description="Calcineurin-like phosphoesterase" evidence="3">
    <location>
        <begin position="65"/>
        <end position="275"/>
    </location>
</feature>
<dbReference type="EMBL" id="GL439840">
    <property type="protein sequence ID" value="EFN66710.1"/>
    <property type="molecule type" value="Genomic_DNA"/>
</dbReference>
<dbReference type="KEGG" id="cfo:105252812"/>